<organism evidence="9">
    <name type="scientific">Tanacetum cinerariifolium</name>
    <name type="common">Dalmatian daisy</name>
    <name type="synonym">Chrysanthemum cinerariifolium</name>
    <dbReference type="NCBI Taxonomy" id="118510"/>
    <lineage>
        <taxon>Eukaryota</taxon>
        <taxon>Viridiplantae</taxon>
        <taxon>Streptophyta</taxon>
        <taxon>Embryophyta</taxon>
        <taxon>Tracheophyta</taxon>
        <taxon>Spermatophyta</taxon>
        <taxon>Magnoliopsida</taxon>
        <taxon>eudicotyledons</taxon>
        <taxon>Gunneridae</taxon>
        <taxon>Pentapetalae</taxon>
        <taxon>asterids</taxon>
        <taxon>campanulids</taxon>
        <taxon>Asterales</taxon>
        <taxon>Asteraceae</taxon>
        <taxon>Asteroideae</taxon>
        <taxon>Anthemideae</taxon>
        <taxon>Anthemidinae</taxon>
        <taxon>Tanacetum</taxon>
    </lineage>
</organism>
<dbReference type="InterPro" id="IPR036640">
    <property type="entry name" value="ABC1_TM_sf"/>
</dbReference>
<keyword evidence="3 8" id="KW-0812">Transmembrane</keyword>
<sequence length="66" mass="7192">MRESIRQAWYAGLGLGFSQSIMGCTWALGFWYGVITEAGTMTNDLSKGSQAVKSVCRTGSRDLDKP</sequence>
<dbReference type="PANTHER" id="PTHR45136">
    <property type="entry name" value="ABC TRANSPORTER DOMAIN-CONTAINING PROTEIN"/>
    <property type="match status" value="1"/>
</dbReference>
<feature type="transmembrane region" description="Helical" evidence="8">
    <location>
        <begin position="12"/>
        <end position="34"/>
    </location>
</feature>
<evidence type="ECO:0000313" key="9">
    <source>
        <dbReference type="EMBL" id="GFD39238.1"/>
    </source>
</evidence>
<keyword evidence="7" id="KW-0325">Glycoprotein</keyword>
<comment type="similarity">
    <text evidence="1">Belongs to the ABC transporter superfamily. ABCB family. Multidrug resistance exporter (TC 3.A.1.201) subfamily.</text>
</comment>
<evidence type="ECO:0000256" key="8">
    <source>
        <dbReference type="SAM" id="Phobius"/>
    </source>
</evidence>
<evidence type="ECO:0000256" key="5">
    <source>
        <dbReference type="ARBA" id="ARBA00022989"/>
    </source>
</evidence>
<evidence type="ECO:0000256" key="6">
    <source>
        <dbReference type="ARBA" id="ARBA00023136"/>
    </source>
</evidence>
<keyword evidence="5 8" id="KW-1133">Transmembrane helix</keyword>
<evidence type="ECO:0000256" key="7">
    <source>
        <dbReference type="ARBA" id="ARBA00023180"/>
    </source>
</evidence>
<evidence type="ECO:0000256" key="2">
    <source>
        <dbReference type="ARBA" id="ARBA00022448"/>
    </source>
</evidence>
<comment type="caution">
    <text evidence="9">The sequence shown here is derived from an EMBL/GenBank/DDBJ whole genome shotgun (WGS) entry which is preliminary data.</text>
</comment>
<reference evidence="9" key="1">
    <citation type="journal article" date="2019" name="Sci. Rep.">
        <title>Draft genome of Tanacetum cinerariifolium, the natural source of mosquito coil.</title>
        <authorList>
            <person name="Yamashiro T."/>
            <person name="Shiraishi A."/>
            <person name="Satake H."/>
            <person name="Nakayama K."/>
        </authorList>
    </citation>
    <scope>NUCLEOTIDE SEQUENCE</scope>
</reference>
<dbReference type="PROSITE" id="PS51257">
    <property type="entry name" value="PROKAR_LIPOPROTEIN"/>
    <property type="match status" value="1"/>
</dbReference>
<name>A0A699W0F8_TANCI</name>
<evidence type="ECO:0000256" key="1">
    <source>
        <dbReference type="ARBA" id="ARBA00007577"/>
    </source>
</evidence>
<dbReference type="AlphaFoldDB" id="A0A699W0F8"/>
<proteinExistence type="inferred from homology"/>
<keyword evidence="2" id="KW-0813">Transport</keyword>
<dbReference type="GO" id="GO:0016020">
    <property type="term" value="C:membrane"/>
    <property type="evidence" value="ECO:0007669"/>
    <property type="project" value="InterPro"/>
</dbReference>
<dbReference type="PANTHER" id="PTHR45136:SF2">
    <property type="entry name" value="ABC TRANSPORTER DOMAIN-CONTAINING PROTEIN"/>
    <property type="match status" value="1"/>
</dbReference>
<accession>A0A699W0F8</accession>
<dbReference type="GO" id="GO:0005524">
    <property type="term" value="F:ATP binding"/>
    <property type="evidence" value="ECO:0007669"/>
    <property type="project" value="InterPro"/>
</dbReference>
<evidence type="ECO:0000256" key="4">
    <source>
        <dbReference type="ARBA" id="ARBA00022737"/>
    </source>
</evidence>
<gene>
    <name evidence="9" type="ORF">Tci_911207</name>
</gene>
<evidence type="ECO:0000256" key="3">
    <source>
        <dbReference type="ARBA" id="ARBA00022692"/>
    </source>
</evidence>
<protein>
    <submittedName>
        <fullName evidence="9">Uncharacterized protein</fullName>
    </submittedName>
</protein>
<keyword evidence="4" id="KW-0677">Repeat</keyword>
<dbReference type="Gene3D" id="1.20.1560.10">
    <property type="entry name" value="ABC transporter type 1, transmembrane domain"/>
    <property type="match status" value="1"/>
</dbReference>
<keyword evidence="6 8" id="KW-0472">Membrane</keyword>
<dbReference type="EMBL" id="BKCJ011513339">
    <property type="protein sequence ID" value="GFD39238.1"/>
    <property type="molecule type" value="Genomic_DNA"/>
</dbReference>